<dbReference type="KEGG" id="nall:PP769_02420"/>
<keyword evidence="1" id="KW-1133">Transmembrane helix</keyword>
<evidence type="ECO:0000313" key="2">
    <source>
        <dbReference type="EMBL" id="WNM58642.1"/>
    </source>
</evidence>
<gene>
    <name evidence="2" type="ORF">PP769_02420</name>
</gene>
<keyword evidence="3" id="KW-1185">Reference proteome</keyword>
<dbReference type="RefSeq" id="WP_312644742.1">
    <property type="nucleotide sequence ID" value="NZ_CP116967.1"/>
</dbReference>
<keyword evidence="1" id="KW-0472">Membrane</keyword>
<dbReference type="Proteomes" id="UP001302719">
    <property type="component" value="Chromosome"/>
</dbReference>
<proteinExistence type="predicted"/>
<accession>A0AA96GCQ6</accession>
<dbReference type="AlphaFoldDB" id="A0AA96GCQ6"/>
<reference evidence="2 3" key="1">
    <citation type="submission" date="2023-01" db="EMBL/GenBank/DDBJ databases">
        <title>Cultivation and genomic characterization of new, ubiquitous marine nitrite-oxidizing bacteria from the Nitrospirales.</title>
        <authorList>
            <person name="Mueller A.J."/>
            <person name="Daebeler A."/>
            <person name="Herbold C.W."/>
            <person name="Kirkegaard R.H."/>
            <person name="Daims H."/>
        </authorList>
    </citation>
    <scope>NUCLEOTIDE SEQUENCE [LARGE SCALE GENOMIC DNA]</scope>
    <source>
        <strain evidence="2 3">VA</strain>
    </source>
</reference>
<feature type="transmembrane region" description="Helical" evidence="1">
    <location>
        <begin position="5"/>
        <end position="23"/>
    </location>
</feature>
<dbReference type="EMBL" id="CP116967">
    <property type="protein sequence ID" value="WNM58642.1"/>
    <property type="molecule type" value="Genomic_DNA"/>
</dbReference>
<name>A0AA96GCQ6_9BACT</name>
<sequence>MELVMWALLGIVMGLVGLVLIPVLVVGTWWVVMTVILGLSDGIIWFLDRKWRTSAP</sequence>
<feature type="transmembrane region" description="Helical" evidence="1">
    <location>
        <begin position="29"/>
        <end position="47"/>
    </location>
</feature>
<evidence type="ECO:0000256" key="1">
    <source>
        <dbReference type="SAM" id="Phobius"/>
    </source>
</evidence>
<keyword evidence="1" id="KW-0812">Transmembrane</keyword>
<evidence type="ECO:0000313" key="3">
    <source>
        <dbReference type="Proteomes" id="UP001302719"/>
    </source>
</evidence>
<protein>
    <submittedName>
        <fullName evidence="2">Uncharacterized protein</fullName>
    </submittedName>
</protein>
<organism evidence="2 3">
    <name type="scientific">Candidatus Nitrospira allomarina</name>
    <dbReference type="NCBI Taxonomy" id="3020900"/>
    <lineage>
        <taxon>Bacteria</taxon>
        <taxon>Pseudomonadati</taxon>
        <taxon>Nitrospirota</taxon>
        <taxon>Nitrospiria</taxon>
        <taxon>Nitrospirales</taxon>
        <taxon>Nitrospiraceae</taxon>
        <taxon>Nitrospira</taxon>
    </lineage>
</organism>